<keyword evidence="3" id="KW-0732">Signal</keyword>
<evidence type="ECO:0000256" key="1">
    <source>
        <dbReference type="ARBA" id="ARBA00005564"/>
    </source>
</evidence>
<feature type="signal peptide" evidence="3">
    <location>
        <begin position="1"/>
        <end position="21"/>
    </location>
</feature>
<sequence length="391" mass="40591">MLASLQSLALSLSLLVATTAAQSNLVVSHFNGNVYSLALSGSQLTLKQTLKAGGTWPAWVTYDNDTRTVYVNDEAGWIAPTITALSVSADGTLAQTAAARSNGEVHSGLYGGGDGKGFIAVVQYENSGIWTYKLPITSSSQPLQKLGPWTMPGPGPVPSRQNKPHPHSAFPDPTGRFLLAGDLGADLIRVFSIDANSGQLTSCADVKTGAGDGPRHGTFFTAGNSTVLYMVNELANTVTTYRVGYPSGGSGCLALTKAQSISTMGPGRAPPAGSKAAAVQLVGGRHLYVTNRNDKTFGAQQDAIALYAVSPTDGLLTFVETSNSRAFFPRTMQANKAGTMLAVGGQTSSNVVILERDAQTGKLGRVLANLVVGTPGRAGEEDGLSAVVWVE</sequence>
<evidence type="ECO:0008006" key="6">
    <source>
        <dbReference type="Google" id="ProtNLM"/>
    </source>
</evidence>
<dbReference type="Gene3D" id="2.130.10.10">
    <property type="entry name" value="YVTN repeat-like/Quinoprotein amine dehydrogenase"/>
    <property type="match status" value="1"/>
</dbReference>
<evidence type="ECO:0000313" key="4">
    <source>
        <dbReference type="EMBL" id="QBZ54841.1"/>
    </source>
</evidence>
<name>A0A4P7N086_PYROR</name>
<dbReference type="InterPro" id="IPR011045">
    <property type="entry name" value="N2O_reductase_N"/>
</dbReference>
<organism evidence="4 5">
    <name type="scientific">Pyricularia oryzae</name>
    <name type="common">Rice blast fungus</name>
    <name type="synonym">Magnaporthe oryzae</name>
    <dbReference type="NCBI Taxonomy" id="318829"/>
    <lineage>
        <taxon>Eukaryota</taxon>
        <taxon>Fungi</taxon>
        <taxon>Dikarya</taxon>
        <taxon>Ascomycota</taxon>
        <taxon>Pezizomycotina</taxon>
        <taxon>Sordariomycetes</taxon>
        <taxon>Sordariomycetidae</taxon>
        <taxon>Magnaporthales</taxon>
        <taxon>Pyriculariaceae</taxon>
        <taxon>Pyricularia</taxon>
    </lineage>
</organism>
<dbReference type="InterPro" id="IPR050282">
    <property type="entry name" value="Cycloisomerase_2"/>
</dbReference>
<evidence type="ECO:0000256" key="2">
    <source>
        <dbReference type="SAM" id="MobiDB-lite"/>
    </source>
</evidence>
<reference evidence="4 5" key="1">
    <citation type="journal article" date="2019" name="Mol. Biol. Evol.">
        <title>Blast fungal genomes show frequent chromosomal changes, gene gains and losses, and effector gene turnover.</title>
        <authorList>
            <person name="Gomez Luciano L.B."/>
            <person name="Jason Tsai I."/>
            <person name="Chuma I."/>
            <person name="Tosa Y."/>
            <person name="Chen Y.H."/>
            <person name="Li J.Y."/>
            <person name="Li M.Y."/>
            <person name="Jade Lu M.Y."/>
            <person name="Nakayashiki H."/>
            <person name="Li W.H."/>
        </authorList>
    </citation>
    <scope>NUCLEOTIDE SEQUENCE [LARGE SCALE GENOMIC DNA]</scope>
    <source>
        <strain evidence="4">MZ5-1-6</strain>
    </source>
</reference>
<feature type="region of interest" description="Disordered" evidence="2">
    <location>
        <begin position="150"/>
        <end position="171"/>
    </location>
</feature>
<dbReference type="PANTHER" id="PTHR30344:SF1">
    <property type="entry name" value="6-PHOSPHOGLUCONOLACTONASE"/>
    <property type="match status" value="1"/>
</dbReference>
<accession>A0A4P7N086</accession>
<dbReference type="PANTHER" id="PTHR30344">
    <property type="entry name" value="6-PHOSPHOGLUCONOLACTONASE-RELATED"/>
    <property type="match status" value="1"/>
</dbReference>
<dbReference type="AlphaFoldDB" id="A0A4P7N086"/>
<protein>
    <recommendedName>
        <fullName evidence="6">6-phosphogluconolactonase</fullName>
    </recommendedName>
</protein>
<evidence type="ECO:0000313" key="5">
    <source>
        <dbReference type="Proteomes" id="UP000294847"/>
    </source>
</evidence>
<dbReference type="SUPFAM" id="SSF50974">
    <property type="entry name" value="Nitrous oxide reductase, N-terminal domain"/>
    <property type="match status" value="1"/>
</dbReference>
<dbReference type="GO" id="GO:0017057">
    <property type="term" value="F:6-phosphogluconolactonase activity"/>
    <property type="evidence" value="ECO:0007669"/>
    <property type="project" value="TreeGrafter"/>
</dbReference>
<dbReference type="InterPro" id="IPR019405">
    <property type="entry name" value="Lactonase_7-beta_prop"/>
</dbReference>
<feature type="chain" id="PRO_5020383359" description="6-phosphogluconolactonase" evidence="3">
    <location>
        <begin position="22"/>
        <end position="391"/>
    </location>
</feature>
<dbReference type="EMBL" id="CP034204">
    <property type="protein sequence ID" value="QBZ54841.1"/>
    <property type="molecule type" value="Genomic_DNA"/>
</dbReference>
<dbReference type="InterPro" id="IPR015943">
    <property type="entry name" value="WD40/YVTN_repeat-like_dom_sf"/>
</dbReference>
<evidence type="ECO:0000256" key="3">
    <source>
        <dbReference type="SAM" id="SignalP"/>
    </source>
</evidence>
<dbReference type="Pfam" id="PF10282">
    <property type="entry name" value="Lactonase"/>
    <property type="match status" value="1"/>
</dbReference>
<gene>
    <name evidence="4" type="ORF">PoMZ_10551</name>
</gene>
<comment type="similarity">
    <text evidence="1">Belongs to the cycloisomerase 2 family.</text>
</comment>
<proteinExistence type="inferred from homology"/>
<dbReference type="Proteomes" id="UP000294847">
    <property type="component" value="Chromosome 1"/>
</dbReference>